<dbReference type="Pfam" id="PF21088">
    <property type="entry name" value="MS_channel_1st"/>
    <property type="match status" value="1"/>
</dbReference>
<keyword evidence="3" id="KW-1003">Cell membrane</keyword>
<evidence type="ECO:0000256" key="4">
    <source>
        <dbReference type="ARBA" id="ARBA00022692"/>
    </source>
</evidence>
<protein>
    <submittedName>
        <fullName evidence="12">Mechanosensitive ion channel protein</fullName>
    </submittedName>
</protein>
<evidence type="ECO:0000259" key="11">
    <source>
        <dbReference type="Pfam" id="PF21088"/>
    </source>
</evidence>
<dbReference type="SUPFAM" id="SSF82861">
    <property type="entry name" value="Mechanosensitive channel protein MscS (YggB), transmembrane region"/>
    <property type="match status" value="1"/>
</dbReference>
<keyword evidence="9" id="KW-0732">Signal</keyword>
<dbReference type="Gene3D" id="1.10.287.1260">
    <property type="match status" value="1"/>
</dbReference>
<dbReference type="Pfam" id="PF00924">
    <property type="entry name" value="MS_channel_2nd"/>
    <property type="match status" value="1"/>
</dbReference>
<dbReference type="EMBL" id="MJMN01000011">
    <property type="protein sequence ID" value="OMG89307.1"/>
    <property type="molecule type" value="Genomic_DNA"/>
</dbReference>
<dbReference type="Proteomes" id="UP000187251">
    <property type="component" value="Unassembled WGS sequence"/>
</dbReference>
<feature type="transmembrane region" description="Helical" evidence="8">
    <location>
        <begin position="419"/>
        <end position="439"/>
    </location>
</feature>
<feature type="transmembrane region" description="Helical" evidence="8">
    <location>
        <begin position="377"/>
        <end position="399"/>
    </location>
</feature>
<proteinExistence type="inferred from homology"/>
<name>A0A1R1JVB6_ALCXX</name>
<feature type="transmembrane region" description="Helical" evidence="8">
    <location>
        <begin position="459"/>
        <end position="480"/>
    </location>
</feature>
<feature type="transmembrane region" description="Helical" evidence="8">
    <location>
        <begin position="501"/>
        <end position="524"/>
    </location>
</feature>
<dbReference type="SUPFAM" id="SSF82689">
    <property type="entry name" value="Mechanosensitive channel protein MscS (YggB), C-terminal domain"/>
    <property type="match status" value="1"/>
</dbReference>
<feature type="transmembrane region" description="Helical" evidence="8">
    <location>
        <begin position="188"/>
        <end position="209"/>
    </location>
</feature>
<feature type="transmembrane region" description="Helical" evidence="8">
    <location>
        <begin position="296"/>
        <end position="316"/>
    </location>
</feature>
<dbReference type="Gene3D" id="3.30.70.100">
    <property type="match status" value="1"/>
</dbReference>
<comment type="subcellular location">
    <subcellularLocation>
        <location evidence="1">Cell membrane</location>
        <topology evidence="1">Multi-pass membrane protein</topology>
    </subcellularLocation>
</comment>
<dbReference type="GO" id="GO:0005886">
    <property type="term" value="C:plasma membrane"/>
    <property type="evidence" value="ECO:0007669"/>
    <property type="project" value="UniProtKB-SubCell"/>
</dbReference>
<evidence type="ECO:0000256" key="7">
    <source>
        <dbReference type="SAM" id="MobiDB-lite"/>
    </source>
</evidence>
<feature type="signal peptide" evidence="9">
    <location>
        <begin position="1"/>
        <end position="31"/>
    </location>
</feature>
<evidence type="ECO:0000256" key="6">
    <source>
        <dbReference type="ARBA" id="ARBA00023136"/>
    </source>
</evidence>
<dbReference type="InterPro" id="IPR049142">
    <property type="entry name" value="MS_channel_1st"/>
</dbReference>
<evidence type="ECO:0000256" key="9">
    <source>
        <dbReference type="SAM" id="SignalP"/>
    </source>
</evidence>
<evidence type="ECO:0000259" key="10">
    <source>
        <dbReference type="Pfam" id="PF00924"/>
    </source>
</evidence>
<sequence length="733" mass="80242">MVRVPVRSCLLRFLSLFLFVWCLSGPPAASAALPGPLGALTGSSASPPADDAQLNRSLDQVIQMLENDKERTDLLSRLKQLRDATKDDKEAPQGGILALIRDTAEGLEKRLDGPDGPVARWAALYARAHAELTAGLPAWRQWPTLFGDFLIVLAIWAALALGMRWAWRRFDRRRAPAATPSRRWQPRDLLWLAARQLAPWAIAFVIMLYLSVVGPDSVGQIGALVLAYVLLVGALFSSLCLIALSLLDGPHRARALDILYQRAMVPLWLIGSLAALGDSLHDPQVMAVFGPGVARFAGLLANVAAALCSALFVLRFRRPVTHLIRNQPRDRRVERRGVQELLRLIGPLWFVPFLILVAISLFATLATADDSSQAMRRALLCALVAIIGMAVSGLIRRSYLRGGREIGRRAAYLGQMRSFGYTLLQIVNLLVFLEIGLRVVGLSLAGFMEGSGSAIGPRVASFVGTMLAAWLVWILVDTALQHSLGTSGRNRANVRALTMLPLIRNVLFATIAVIALIVALANMGMNVTPLLAGAGVIGLAIGFGAQSLVTDLITGLFIIIENSLSIDDYVDVGNHLGTVEGLTIRTVRLRDLDGVVHTIPFSQIKTIKNYSREFGYAMFRWPVPASMPIDDAVALVREVALDLRTDPAVYPFLWSAIELQGVESFDSGQAILRFRFKTAPIRQWEVQRAFNLRLRRRLDQAGLEPSMPRMNVQLSRARPARGADRGPAAEQET</sequence>
<evidence type="ECO:0000256" key="3">
    <source>
        <dbReference type="ARBA" id="ARBA00022475"/>
    </source>
</evidence>
<feature type="chain" id="PRO_5012932521" evidence="9">
    <location>
        <begin position="32"/>
        <end position="733"/>
    </location>
</feature>
<evidence type="ECO:0000256" key="1">
    <source>
        <dbReference type="ARBA" id="ARBA00004651"/>
    </source>
</evidence>
<feature type="transmembrane region" description="Helical" evidence="8">
    <location>
        <begin position="221"/>
        <end position="247"/>
    </location>
</feature>
<dbReference type="InterPro" id="IPR011066">
    <property type="entry name" value="MscS_channel_C_sf"/>
</dbReference>
<evidence type="ECO:0000256" key="5">
    <source>
        <dbReference type="ARBA" id="ARBA00022989"/>
    </source>
</evidence>
<comment type="similarity">
    <text evidence="2">Belongs to the MscS (TC 1.A.23) family.</text>
</comment>
<gene>
    <name evidence="12" type="ORF">BIZ92_24420</name>
</gene>
<feature type="transmembrane region" description="Helical" evidence="8">
    <location>
        <begin position="530"/>
        <end position="560"/>
    </location>
</feature>
<dbReference type="AlphaFoldDB" id="A0A1R1JVB6"/>
<dbReference type="InterPro" id="IPR045276">
    <property type="entry name" value="YbiO_bact"/>
</dbReference>
<evidence type="ECO:0000313" key="12">
    <source>
        <dbReference type="EMBL" id="OMG89307.1"/>
    </source>
</evidence>
<dbReference type="InterPro" id="IPR023408">
    <property type="entry name" value="MscS_beta-dom_sf"/>
</dbReference>
<feature type="transmembrane region" description="Helical" evidence="8">
    <location>
        <begin position="259"/>
        <end position="276"/>
    </location>
</feature>
<keyword evidence="5 8" id="KW-1133">Transmembrane helix</keyword>
<dbReference type="InterPro" id="IPR010920">
    <property type="entry name" value="LSM_dom_sf"/>
</dbReference>
<keyword evidence="6 8" id="KW-0472">Membrane</keyword>
<dbReference type="SUPFAM" id="SSF50182">
    <property type="entry name" value="Sm-like ribonucleoproteins"/>
    <property type="match status" value="1"/>
</dbReference>
<dbReference type="FunFam" id="2.30.30.60:FF:000001">
    <property type="entry name" value="MscS Mechanosensitive ion channel"/>
    <property type="match status" value="1"/>
</dbReference>
<dbReference type="OrthoDB" id="6500477at2"/>
<feature type="region of interest" description="Disordered" evidence="7">
    <location>
        <begin position="709"/>
        <end position="733"/>
    </location>
</feature>
<dbReference type="InterPro" id="IPR011014">
    <property type="entry name" value="MscS_channel_TM-2"/>
</dbReference>
<comment type="caution">
    <text evidence="12">The sequence shown here is derived from an EMBL/GenBank/DDBJ whole genome shotgun (WGS) entry which is preliminary data.</text>
</comment>
<dbReference type="Gene3D" id="2.30.30.60">
    <property type="match status" value="1"/>
</dbReference>
<keyword evidence="4 8" id="KW-0812">Transmembrane</keyword>
<reference evidence="12 13" key="1">
    <citation type="submission" date="2016-09" db="EMBL/GenBank/DDBJ databases">
        <title>Phylogenomics of Achromobacter.</title>
        <authorList>
            <person name="Jeukens J."/>
            <person name="Freschi L."/>
            <person name="Vincent A.T."/>
            <person name="Emond-Rheault J.-G."/>
            <person name="Kukavica-Ibrulj I."/>
            <person name="Charette S.J."/>
            <person name="Levesque R.C."/>
        </authorList>
    </citation>
    <scope>NUCLEOTIDE SEQUENCE [LARGE SCALE GENOMIC DNA]</scope>
    <source>
        <strain evidence="12 13">AUS488</strain>
    </source>
</reference>
<feature type="transmembrane region" description="Helical" evidence="8">
    <location>
        <begin position="341"/>
        <end position="365"/>
    </location>
</feature>
<feature type="domain" description="Mechanosensitive ion channel transmembrane helices 2/3" evidence="11">
    <location>
        <begin position="506"/>
        <end position="546"/>
    </location>
</feature>
<accession>A0A1R1JVB6</accession>
<dbReference type="PANTHER" id="PTHR30460">
    <property type="entry name" value="MODERATE CONDUCTANCE MECHANOSENSITIVE CHANNEL YBIO"/>
    <property type="match status" value="1"/>
</dbReference>
<feature type="domain" description="Mechanosensitive ion channel MscS" evidence="10">
    <location>
        <begin position="548"/>
        <end position="612"/>
    </location>
</feature>
<organism evidence="12 13">
    <name type="scientific">Alcaligenes xylosoxydans xylosoxydans</name>
    <name type="common">Achromobacter xylosoxidans</name>
    <dbReference type="NCBI Taxonomy" id="85698"/>
    <lineage>
        <taxon>Bacteria</taxon>
        <taxon>Pseudomonadati</taxon>
        <taxon>Pseudomonadota</taxon>
        <taxon>Betaproteobacteria</taxon>
        <taxon>Burkholderiales</taxon>
        <taxon>Alcaligenaceae</taxon>
        <taxon>Achromobacter</taxon>
    </lineage>
</organism>
<dbReference type="PANTHER" id="PTHR30460:SF0">
    <property type="entry name" value="MODERATE CONDUCTANCE MECHANOSENSITIVE CHANNEL YBIO"/>
    <property type="match status" value="1"/>
</dbReference>
<evidence type="ECO:0000256" key="2">
    <source>
        <dbReference type="ARBA" id="ARBA00008017"/>
    </source>
</evidence>
<dbReference type="InterPro" id="IPR006685">
    <property type="entry name" value="MscS_channel_2nd"/>
</dbReference>
<feature type="transmembrane region" description="Helical" evidence="8">
    <location>
        <begin position="149"/>
        <end position="167"/>
    </location>
</feature>
<dbReference type="GO" id="GO:0008381">
    <property type="term" value="F:mechanosensitive monoatomic ion channel activity"/>
    <property type="evidence" value="ECO:0007669"/>
    <property type="project" value="InterPro"/>
</dbReference>
<evidence type="ECO:0000256" key="8">
    <source>
        <dbReference type="SAM" id="Phobius"/>
    </source>
</evidence>
<evidence type="ECO:0000313" key="13">
    <source>
        <dbReference type="Proteomes" id="UP000187251"/>
    </source>
</evidence>